<dbReference type="InterPro" id="IPR019734">
    <property type="entry name" value="TPR_rpt"/>
</dbReference>
<dbReference type="Proteomes" id="UP000251402">
    <property type="component" value="Chromosome"/>
</dbReference>
<feature type="repeat" description="TPR" evidence="1">
    <location>
        <begin position="78"/>
        <end position="111"/>
    </location>
</feature>
<reference evidence="2" key="1">
    <citation type="submission" date="2019-08" db="EMBL/GenBank/DDBJ databases">
        <title>Comparative genome analysis confer to the adaptation heavy metal polluted environment.</title>
        <authorList>
            <person name="Li Y."/>
        </authorList>
    </citation>
    <scope>NUCLEOTIDE SEQUENCE [LARGE SCALE GENOMIC DNA]</scope>
    <source>
        <strain evidence="2">P1</strain>
    </source>
</reference>
<evidence type="ECO:0000313" key="2">
    <source>
        <dbReference type="EMBL" id="QEM14033.1"/>
    </source>
</evidence>
<evidence type="ECO:0008006" key="4">
    <source>
        <dbReference type="Google" id="ProtNLM"/>
    </source>
</evidence>
<dbReference type="PANTHER" id="PTHR45588:SF1">
    <property type="entry name" value="WW DOMAIN-CONTAINING PROTEIN"/>
    <property type="match status" value="1"/>
</dbReference>
<dbReference type="KEGG" id="mrub:DEO27_029795"/>
<dbReference type="RefSeq" id="WP_149301889.1">
    <property type="nucleotide sequence ID" value="NZ_CP043450.1"/>
</dbReference>
<dbReference type="OrthoDB" id="9778494at2"/>
<dbReference type="AlphaFoldDB" id="A0A5C1I7Z1"/>
<protein>
    <recommendedName>
        <fullName evidence="4">Tetratricopeptide repeat protein</fullName>
    </recommendedName>
</protein>
<evidence type="ECO:0000313" key="3">
    <source>
        <dbReference type="Proteomes" id="UP000251402"/>
    </source>
</evidence>
<accession>A0A5C1I7Z1</accession>
<organism evidence="2 3">
    <name type="scientific">Mucilaginibacter rubeus</name>
    <dbReference type="NCBI Taxonomy" id="2027860"/>
    <lineage>
        <taxon>Bacteria</taxon>
        <taxon>Pseudomonadati</taxon>
        <taxon>Bacteroidota</taxon>
        <taxon>Sphingobacteriia</taxon>
        <taxon>Sphingobacteriales</taxon>
        <taxon>Sphingobacteriaceae</taxon>
        <taxon>Mucilaginibacter</taxon>
    </lineage>
</organism>
<dbReference type="SUPFAM" id="SSF48452">
    <property type="entry name" value="TPR-like"/>
    <property type="match status" value="1"/>
</dbReference>
<dbReference type="EMBL" id="CP043450">
    <property type="protein sequence ID" value="QEM14033.1"/>
    <property type="molecule type" value="Genomic_DNA"/>
</dbReference>
<sequence>MKKVSLLFVFPVVLFATYLFAFQGKRTAVPRAIKSSTPVMCGSGIVGEVDTTRNGKFIQRLPGWGHHSYAITTGNDSARFYFNQGLTMYYSYHMKEAFASFKEASRFDPSAAMTYWGRL</sequence>
<keyword evidence="1" id="KW-0802">TPR repeat</keyword>
<proteinExistence type="predicted"/>
<name>A0A5C1I7Z1_9SPHI</name>
<keyword evidence="3" id="KW-1185">Reference proteome</keyword>
<dbReference type="InterPro" id="IPR011990">
    <property type="entry name" value="TPR-like_helical_dom_sf"/>
</dbReference>
<dbReference type="PROSITE" id="PS50005">
    <property type="entry name" value="TPR"/>
    <property type="match status" value="1"/>
</dbReference>
<gene>
    <name evidence="2" type="ORF">DEO27_029795</name>
</gene>
<evidence type="ECO:0000256" key="1">
    <source>
        <dbReference type="PROSITE-ProRule" id="PRU00339"/>
    </source>
</evidence>
<dbReference type="PANTHER" id="PTHR45588">
    <property type="entry name" value="TPR DOMAIN-CONTAINING PROTEIN"/>
    <property type="match status" value="1"/>
</dbReference>